<dbReference type="Proteomes" id="UP000594042">
    <property type="component" value="Chromosome"/>
</dbReference>
<keyword evidence="9" id="KW-1185">Reference proteome</keyword>
<evidence type="ECO:0000256" key="3">
    <source>
        <dbReference type="ARBA" id="ARBA00022989"/>
    </source>
</evidence>
<keyword evidence="4 6" id="KW-0472">Membrane</keyword>
<feature type="transmembrane region" description="Helical" evidence="6">
    <location>
        <begin position="7"/>
        <end position="28"/>
    </location>
</feature>
<keyword evidence="2 6" id="KW-0812">Transmembrane</keyword>
<evidence type="ECO:0000259" key="7">
    <source>
        <dbReference type="Pfam" id="PF04357"/>
    </source>
</evidence>
<accession>A0A7G1HWX9</accession>
<dbReference type="InterPro" id="IPR007452">
    <property type="entry name" value="TamB_C"/>
</dbReference>
<protein>
    <recommendedName>
        <fullName evidence="7">Translocation and assembly module TamB C-terminal domain-containing protein</fullName>
    </recommendedName>
</protein>
<dbReference type="Pfam" id="PF04357">
    <property type="entry name" value="TamB"/>
    <property type="match status" value="1"/>
</dbReference>
<name>A0A7G1HWX9_9BACT</name>
<dbReference type="PANTHER" id="PTHR36985">
    <property type="entry name" value="TRANSLOCATION AND ASSEMBLY MODULE SUBUNIT TAMB"/>
    <property type="match status" value="1"/>
</dbReference>
<evidence type="ECO:0000313" key="9">
    <source>
        <dbReference type="Proteomes" id="UP000594042"/>
    </source>
</evidence>
<evidence type="ECO:0000256" key="1">
    <source>
        <dbReference type="ARBA" id="ARBA00004167"/>
    </source>
</evidence>
<evidence type="ECO:0000256" key="2">
    <source>
        <dbReference type="ARBA" id="ARBA00022692"/>
    </source>
</evidence>
<reference evidence="9" key="1">
    <citation type="submission" date="2020-07" db="EMBL/GenBank/DDBJ databases">
        <title>Complete genome sequencing of Coprobacter sp. strain 2CBH44.</title>
        <authorList>
            <person name="Sakamoto M."/>
            <person name="Murakami T."/>
            <person name="Mori H."/>
        </authorList>
    </citation>
    <scope>NUCLEOTIDE SEQUENCE [LARGE SCALE GENOMIC DNA]</scope>
    <source>
        <strain evidence="9">2CBH44</strain>
    </source>
</reference>
<keyword evidence="5" id="KW-0175">Coiled coil</keyword>
<proteinExistence type="predicted"/>
<evidence type="ECO:0000256" key="5">
    <source>
        <dbReference type="SAM" id="Coils"/>
    </source>
</evidence>
<dbReference type="GO" id="GO:0009306">
    <property type="term" value="P:protein secretion"/>
    <property type="evidence" value="ECO:0007669"/>
    <property type="project" value="InterPro"/>
</dbReference>
<sequence length="1568" mass="174169">MKRIFKYIIVFLICILAILISLPVLLYIPTIQNWVKNIATEYISTNMGMQISIEKIRLSFPLDLVIEHSQVITEQGDTLLHSEELHLDIALKPLLKKQVKVNQFSFKNTQFFYSDSTSQFNISGDIQHFILSVNSANLITEEVKIPRIILKGGQVNLSLGESEPDTLKSESTPIKWIFDVQKLALSDIIFTMQMSEPQTDLRVKIKNALLKQGLIDLGKQTIDVNSLLIEQGQYSYLADTTRYDKTQSDIPDKPSLPWTVQANHIKLTNNQAIYGLPNHIPKPGLDLNYISANNIDILIDSLYNRGSKIEANLKHLSLNERSGISIIQSNGIFFMDSVQLSLQKFALKTYTSDIRVEANMGMSISEMAPSTPLSLLLDAQIGIADIYALYPSIKKELKLLPVEKLIANADIIGTLGKVKIKKININFPGHAVLTSNGNLNSITQPEKMSGDFKWQGNFNHLDFVKTLLPDTALRNRIKIPNNIKLNGQISIAGQNYRPDMYLITDNGKISVSGLINPEREIYDMALLIDSFSVKSFLPKDSLGLFSIKAKAKGKGFDFFSEKTFTNTLININQAEYNGYNYENIELKATLNKQILNGALSCSTEALDIDLKINGVLSPDLIQAHISGPVNQLNLEKMHFSSSPLSIGMHLDIEGSTDQKDKYSANANIKDFILRMNSKENKLKQITLNANIDKNFIHGKFAADNISVRFDSPVGIDTLTKGIENTQQLLEKQLQEWQFNLASLEQQLPPFSFSAQASKNNFLKSILEPAGIDFKQAGVEVESSEKRPFHIRADIDQLVKSGIQIDTIRMYARQGRDSSKIVYHLHIGNVPGNLDQAAQVGMSGYIESNHMLMRCKQKNRSGEQGFNFGYEAWLQDSLVRISFLPDPILGFEPWTVNKNNFIEYFFDNSLNADLTMEATGKNIILRPADKNIYKKGALNIKIDGLDIASLLSVSPFAPPLGGIFSTNMNLYLPQQQIDVQGSIGISDMNYNKQRIGDINLGVYYKLDSINSQQVNADLIINETKALTISGNYDTNNKNSIGVTVDIPSLPLEAVNPFLSGMAGLQGSLKGNMKITGNTDSPLINGYLQLMSTSVNVPMIGTSFGFSSDQLKIVDNQILFQKYSINGPNKQPLVINGNVDFQEFSHILTNLSITATEFQLVNVSKNNKSMVYGKAFSDLDLTVNGAVDELKLRGNIGLLNGTDVTYVMQDSPLDIKQETQNMVTFVSFNDTTVVEEDSIPVSRIGGMDILVNVNIASAVKLAVNLSADGKNRINLQGGGNLSYSMNSLGDSRFTGRYELTGGTVRYSPPIIAEKSFNIQQGSYVSWSGNIADPNMNITAIDPLRINVTEDDKTSRPVTFDVSINIKNSLENLAITFDVSAPQDLTIQNELMALTAEQRATQAMNLLIYNTYSGPGSSSSKIATGNPLNSFITKELNQWAQNNLKNIDVSFGIDSYDDGTPGGTGTHTDYSYQVSKTLFNDRFKVVIGGSFSPDDNTNQNLKENLIDDVSLEYMLDKRENMLIKLFHHTGYESILEGEITQTGVGFVVRKKLFKLSELFRISSRKSKNTEK</sequence>
<evidence type="ECO:0000256" key="4">
    <source>
        <dbReference type="ARBA" id="ARBA00023136"/>
    </source>
</evidence>
<dbReference type="GO" id="GO:0005886">
    <property type="term" value="C:plasma membrane"/>
    <property type="evidence" value="ECO:0007669"/>
    <property type="project" value="InterPro"/>
</dbReference>
<evidence type="ECO:0000313" key="8">
    <source>
        <dbReference type="EMBL" id="BCI63312.1"/>
    </source>
</evidence>
<dbReference type="KEGG" id="copr:Cop2CBH44_16650"/>
<keyword evidence="3 6" id="KW-1133">Transmembrane helix</keyword>
<comment type="subcellular location">
    <subcellularLocation>
        <location evidence="1">Membrane</location>
        <topology evidence="1">Single-pass membrane protein</topology>
    </subcellularLocation>
</comment>
<gene>
    <name evidence="8" type="ORF">Cop2CBH44_16650</name>
</gene>
<feature type="coiled-coil region" evidence="5">
    <location>
        <begin position="715"/>
        <end position="746"/>
    </location>
</feature>
<dbReference type="EMBL" id="AP023322">
    <property type="protein sequence ID" value="BCI63312.1"/>
    <property type="molecule type" value="Genomic_DNA"/>
</dbReference>
<dbReference type="PANTHER" id="PTHR36985:SF1">
    <property type="entry name" value="TRANSLOCATION AND ASSEMBLY MODULE SUBUNIT TAMB"/>
    <property type="match status" value="1"/>
</dbReference>
<organism evidence="8 9">
    <name type="scientific">Coprobacter secundus subsp. similis</name>
    <dbReference type="NCBI Taxonomy" id="2751153"/>
    <lineage>
        <taxon>Bacteria</taxon>
        <taxon>Pseudomonadati</taxon>
        <taxon>Bacteroidota</taxon>
        <taxon>Bacteroidia</taxon>
        <taxon>Bacteroidales</taxon>
        <taxon>Barnesiellaceae</taxon>
        <taxon>Coprobacter</taxon>
    </lineage>
</organism>
<feature type="domain" description="Translocation and assembly module TamB C-terminal" evidence="7">
    <location>
        <begin position="1123"/>
        <end position="1525"/>
    </location>
</feature>
<evidence type="ECO:0000256" key="6">
    <source>
        <dbReference type="SAM" id="Phobius"/>
    </source>
</evidence>